<comment type="similarity">
    <text evidence="7">Belongs to the nucleoporin Nup84/Nup107 family.</text>
</comment>
<dbReference type="AlphaFoldDB" id="A0A7S1X2S4"/>
<dbReference type="GO" id="GO:0000973">
    <property type="term" value="P:post-transcriptional tethering of RNA polymerase II gene DNA at nuclear periphery"/>
    <property type="evidence" value="ECO:0007669"/>
    <property type="project" value="TreeGrafter"/>
</dbReference>
<keyword evidence="1 7" id="KW-0813">Transport</keyword>
<accession>A0A7S1X2S4</accession>
<evidence type="ECO:0000256" key="2">
    <source>
        <dbReference type="ARBA" id="ARBA00022816"/>
    </source>
</evidence>
<keyword evidence="7" id="KW-0472">Membrane</keyword>
<keyword evidence="3" id="KW-0653">Protein transport</keyword>
<dbReference type="EMBL" id="HBGG01016302">
    <property type="protein sequence ID" value="CAD9206129.1"/>
    <property type="molecule type" value="Transcribed_RNA"/>
</dbReference>
<dbReference type="Gene3D" id="1.10.3450.20">
    <property type="match status" value="1"/>
</dbReference>
<keyword evidence="6 7" id="KW-0539">Nucleus</keyword>
<evidence type="ECO:0000256" key="4">
    <source>
        <dbReference type="ARBA" id="ARBA00023010"/>
    </source>
</evidence>
<comment type="function">
    <text evidence="7">Functions as a component of the nuclear pore complex (NPC).</text>
</comment>
<dbReference type="GO" id="GO:0006406">
    <property type="term" value="P:mRNA export from nucleus"/>
    <property type="evidence" value="ECO:0007669"/>
    <property type="project" value="TreeGrafter"/>
</dbReference>
<comment type="subcellular location">
    <subcellularLocation>
        <location evidence="7">Nucleus</location>
        <location evidence="7">Nuclear pore complex</location>
    </subcellularLocation>
    <subcellularLocation>
        <location evidence="7">Nucleus membrane</location>
    </subcellularLocation>
</comment>
<keyword evidence="4 7" id="KW-0811">Translocation</keyword>
<comment type="subunit">
    <text evidence="7">Part of the nuclear pore complex (NPC).</text>
</comment>
<keyword evidence="5 7" id="KW-0906">Nuclear pore complex</keyword>
<evidence type="ECO:0000313" key="8">
    <source>
        <dbReference type="EMBL" id="CAD9206129.1"/>
    </source>
</evidence>
<dbReference type="GO" id="GO:0031965">
    <property type="term" value="C:nuclear membrane"/>
    <property type="evidence" value="ECO:0007669"/>
    <property type="project" value="UniProtKB-SubCell"/>
</dbReference>
<evidence type="ECO:0000256" key="5">
    <source>
        <dbReference type="ARBA" id="ARBA00023132"/>
    </source>
</evidence>
<evidence type="ECO:0000256" key="3">
    <source>
        <dbReference type="ARBA" id="ARBA00022927"/>
    </source>
</evidence>
<evidence type="ECO:0000256" key="1">
    <source>
        <dbReference type="ARBA" id="ARBA00022448"/>
    </source>
</evidence>
<dbReference type="Pfam" id="PF04121">
    <property type="entry name" value="Nup84_Nup100"/>
    <property type="match status" value="1"/>
</dbReference>
<proteinExistence type="inferred from homology"/>
<dbReference type="PANTHER" id="PTHR13003">
    <property type="entry name" value="NUP107-RELATED"/>
    <property type="match status" value="1"/>
</dbReference>
<evidence type="ECO:0000256" key="6">
    <source>
        <dbReference type="ARBA" id="ARBA00023242"/>
    </source>
</evidence>
<sequence length="953" mass="104858">MRLLSQQADPPVGPGFRPGFEDSLAEQIERLLEGCDPVDVLSGLEWFCREYAEAVRDDASSQLHRAARHICLRSEADDIEGEAATWCLLRHLFDANSFADGGVDLPRVGVARTRRQRAAAIVAQEHSINVSARVVAWLECLSSQTLHIEESLSQRAGGASAYAGRFASRESVWRSTKSKVARGLDGDWLSTELDPDGPSRSMKSLDSDNAKDEDRLMANCWRYLRSGRIAAMLELCSKCGQPWRLASLSGGSLSGMITPVSGESGWSVAQQRTALAVEAEDGCGDLHSLLKWTAFQAAEQAAVATEGTGGGSGGGDYEAAVYAALCGHVARMLKVCKTWEDACWAYFRTYLDVSLDSKLQPPSIKSDWSLAESECCKVLGRHAPKQRNRVAESAKSQAEAVVGGQWPLSTVLDQVPHSIEECFTKVKALHLPSNESVVKKLQTQLILAKANEQADSFEVLLKDLSIQVDRHIQQTMFSADQKGSKSGDEKSHFIRFAAHLAILLDSLLPTDSVMHIDLGAQQNAVNNLVQCYVVKLVEERHHKLIPLYSCKLRPVVRELAYNIYLQTVEDDSMEDCQSVYEISRDCFRKHGVHRDDGVIADEMCHLVLAYTRKVLAAFDVDPFCKVSSVRWLVFGKETEEWAVQHAVFVCRGLLLGEVQSMGNRMAKKLFEDILPADFLSQNISPELEGWRSYFTLQSEIEDWEAQYQTGMASKDASNNAVLAEVVKKVPDIVERGVCIVCSDWMTSSSSAMVTDEYTSSWLQMAVSPFPQSESPASEVELMPNDVAGRLADLLQHLWSSELQGWAVEQLGQDCSVDFSADVVQDGPSPVSIKIQCNSLAPHVALVLGQVASALLQGHASGSPEHELNGLKLRAHTFEASEDVAHALCRQMLVPSLLLQLSKMKTVHAQVVGPSAVFQDLVMLVSDSFHSLFSTKQLQEFIESERRGRVASLA</sequence>
<dbReference type="GO" id="GO:0017056">
    <property type="term" value="F:structural constituent of nuclear pore"/>
    <property type="evidence" value="ECO:0007669"/>
    <property type="project" value="UniProtKB-UniRule"/>
</dbReference>
<organism evidence="8">
    <name type="scientific">Tetraselmis chuii</name>
    <dbReference type="NCBI Taxonomy" id="63592"/>
    <lineage>
        <taxon>Eukaryota</taxon>
        <taxon>Viridiplantae</taxon>
        <taxon>Chlorophyta</taxon>
        <taxon>core chlorophytes</taxon>
        <taxon>Chlorodendrophyceae</taxon>
        <taxon>Chlorodendrales</taxon>
        <taxon>Chlorodendraceae</taxon>
        <taxon>Tetraselmis</taxon>
    </lineage>
</organism>
<evidence type="ECO:0000256" key="7">
    <source>
        <dbReference type="RuleBase" id="RU365072"/>
    </source>
</evidence>
<dbReference type="InterPro" id="IPR007252">
    <property type="entry name" value="Nup84/Nup107"/>
</dbReference>
<protein>
    <recommendedName>
        <fullName evidence="7">Nuclear pore complex protein</fullName>
    </recommendedName>
</protein>
<dbReference type="PANTHER" id="PTHR13003:SF2">
    <property type="entry name" value="NUCLEAR PORE COMPLEX PROTEIN NUP107"/>
    <property type="match status" value="1"/>
</dbReference>
<reference evidence="8" key="1">
    <citation type="submission" date="2021-01" db="EMBL/GenBank/DDBJ databases">
        <authorList>
            <person name="Corre E."/>
            <person name="Pelletier E."/>
            <person name="Niang G."/>
            <person name="Scheremetjew M."/>
            <person name="Finn R."/>
            <person name="Kale V."/>
            <person name="Holt S."/>
            <person name="Cochrane G."/>
            <person name="Meng A."/>
            <person name="Brown T."/>
            <person name="Cohen L."/>
        </authorList>
    </citation>
    <scope>NUCLEOTIDE SEQUENCE</scope>
    <source>
        <strain evidence="8">PLY429</strain>
    </source>
</reference>
<keyword evidence="2" id="KW-0509">mRNA transport</keyword>
<name>A0A7S1X2S4_9CHLO</name>
<dbReference type="GO" id="GO:0031080">
    <property type="term" value="C:nuclear pore outer ring"/>
    <property type="evidence" value="ECO:0007669"/>
    <property type="project" value="TreeGrafter"/>
</dbReference>
<gene>
    <name evidence="8" type="ORF">TCHU04912_LOCUS8365</name>
</gene>
<dbReference type="GO" id="GO:0006606">
    <property type="term" value="P:protein import into nucleus"/>
    <property type="evidence" value="ECO:0007669"/>
    <property type="project" value="TreeGrafter"/>
</dbReference>